<evidence type="ECO:0000313" key="2">
    <source>
        <dbReference type="Proteomes" id="UP000886752"/>
    </source>
</evidence>
<dbReference type="AlphaFoldDB" id="A0A9D1TPZ7"/>
<organism evidence="1 2">
    <name type="scientific">Candidatus Desulfovibrio intestinipullorum</name>
    <dbReference type="NCBI Taxonomy" id="2838536"/>
    <lineage>
        <taxon>Bacteria</taxon>
        <taxon>Pseudomonadati</taxon>
        <taxon>Thermodesulfobacteriota</taxon>
        <taxon>Desulfovibrionia</taxon>
        <taxon>Desulfovibrionales</taxon>
        <taxon>Desulfovibrionaceae</taxon>
        <taxon>Desulfovibrio</taxon>
    </lineage>
</organism>
<dbReference type="Proteomes" id="UP000886752">
    <property type="component" value="Unassembled WGS sequence"/>
</dbReference>
<protein>
    <submittedName>
        <fullName evidence="1">Uncharacterized protein</fullName>
    </submittedName>
</protein>
<evidence type="ECO:0000313" key="1">
    <source>
        <dbReference type="EMBL" id="HIW01220.1"/>
    </source>
</evidence>
<accession>A0A9D1TPZ7</accession>
<proteinExistence type="predicted"/>
<gene>
    <name evidence="1" type="ORF">H9894_08540</name>
</gene>
<reference evidence="1" key="2">
    <citation type="submission" date="2021-04" db="EMBL/GenBank/DDBJ databases">
        <authorList>
            <person name="Gilroy R."/>
        </authorList>
    </citation>
    <scope>NUCLEOTIDE SEQUENCE</scope>
    <source>
        <strain evidence="1">ChiHecec2B26-446</strain>
    </source>
</reference>
<comment type="caution">
    <text evidence="1">The sequence shown here is derived from an EMBL/GenBank/DDBJ whole genome shotgun (WGS) entry which is preliminary data.</text>
</comment>
<dbReference type="EMBL" id="DXHV01000075">
    <property type="protein sequence ID" value="HIW01220.1"/>
    <property type="molecule type" value="Genomic_DNA"/>
</dbReference>
<sequence length="164" mass="18113">MAGFLSRVREQGGLTEAGDEDVLVHEKVLVPDPAAGILRPSLAGLLALGSCPQQFFPSLNVVVDYWRTGDQDVFEGPIPAMIAGVTMLLAKKARVGAARRRYLVPALRECFVNILQHRSYEEADREMPVLISPVAREFQIEYEGSTLRLDHGGRAQAKDLCRRP</sequence>
<name>A0A9D1TPZ7_9BACT</name>
<reference evidence="1" key="1">
    <citation type="journal article" date="2021" name="PeerJ">
        <title>Extensive microbial diversity within the chicken gut microbiome revealed by metagenomics and culture.</title>
        <authorList>
            <person name="Gilroy R."/>
            <person name="Ravi A."/>
            <person name="Getino M."/>
            <person name="Pursley I."/>
            <person name="Horton D.L."/>
            <person name="Alikhan N.F."/>
            <person name="Baker D."/>
            <person name="Gharbi K."/>
            <person name="Hall N."/>
            <person name="Watson M."/>
            <person name="Adriaenssens E.M."/>
            <person name="Foster-Nyarko E."/>
            <person name="Jarju S."/>
            <person name="Secka A."/>
            <person name="Antonio M."/>
            <person name="Oren A."/>
            <person name="Chaudhuri R.R."/>
            <person name="La Ragione R."/>
            <person name="Hildebrand F."/>
            <person name="Pallen M.J."/>
        </authorList>
    </citation>
    <scope>NUCLEOTIDE SEQUENCE</scope>
    <source>
        <strain evidence="1">ChiHecec2B26-446</strain>
    </source>
</reference>